<protein>
    <recommendedName>
        <fullName evidence="3">GATA-type domain-containing protein</fullName>
    </recommendedName>
</protein>
<sequence>GERTCKACYKRYLRHKHYGRVAPLPLCIGEEEGDACTADAVEQQSTAMTGNPEDMLGGYVGPHPGRGDFGVGVGMAVRRCYECGTTRTGGNSWKRHKLIDGEMTCSACYKRFMYKGHGSYQRQTPQVMYRR</sequence>
<organism evidence="1 2">
    <name type="scientific">Volvox africanus</name>
    <dbReference type="NCBI Taxonomy" id="51714"/>
    <lineage>
        <taxon>Eukaryota</taxon>
        <taxon>Viridiplantae</taxon>
        <taxon>Chlorophyta</taxon>
        <taxon>core chlorophytes</taxon>
        <taxon>Chlorophyceae</taxon>
        <taxon>CS clade</taxon>
        <taxon>Chlamydomonadales</taxon>
        <taxon>Volvocaceae</taxon>
        <taxon>Volvox</taxon>
    </lineage>
</organism>
<gene>
    <name evidence="1" type="ORF">VaNZ11_015771</name>
</gene>
<evidence type="ECO:0000313" key="2">
    <source>
        <dbReference type="Proteomes" id="UP001165090"/>
    </source>
</evidence>
<evidence type="ECO:0008006" key="3">
    <source>
        <dbReference type="Google" id="ProtNLM"/>
    </source>
</evidence>
<reference evidence="1 2" key="1">
    <citation type="journal article" date="2023" name="IScience">
        <title>Expanded male sex-determining region conserved during the evolution of homothallism in the green alga Volvox.</title>
        <authorList>
            <person name="Yamamoto K."/>
            <person name="Matsuzaki R."/>
            <person name="Mahakham W."/>
            <person name="Heman W."/>
            <person name="Sekimoto H."/>
            <person name="Kawachi M."/>
            <person name="Minakuchi Y."/>
            <person name="Toyoda A."/>
            <person name="Nozaki H."/>
        </authorList>
    </citation>
    <scope>NUCLEOTIDE SEQUENCE [LARGE SCALE GENOMIC DNA]</scope>
    <source>
        <strain evidence="1 2">NIES-4468</strain>
    </source>
</reference>
<keyword evidence="2" id="KW-1185">Reference proteome</keyword>
<accession>A0ABQ5SMW2</accession>
<feature type="non-terminal residue" evidence="1">
    <location>
        <position position="1"/>
    </location>
</feature>
<comment type="caution">
    <text evidence="1">The sequence shown here is derived from an EMBL/GenBank/DDBJ whole genome shotgun (WGS) entry which is preliminary data.</text>
</comment>
<proteinExistence type="predicted"/>
<name>A0ABQ5SMW2_9CHLO</name>
<dbReference type="EMBL" id="BSDZ01000094">
    <property type="protein sequence ID" value="GLI70744.1"/>
    <property type="molecule type" value="Genomic_DNA"/>
</dbReference>
<dbReference type="Proteomes" id="UP001165090">
    <property type="component" value="Unassembled WGS sequence"/>
</dbReference>
<evidence type="ECO:0000313" key="1">
    <source>
        <dbReference type="EMBL" id="GLI70744.1"/>
    </source>
</evidence>